<proteinExistence type="predicted"/>
<comment type="caution">
    <text evidence="1">The sequence shown here is derived from an EMBL/GenBank/DDBJ whole genome shotgun (WGS) entry which is preliminary data.</text>
</comment>
<evidence type="ECO:0000313" key="1">
    <source>
        <dbReference type="EMBL" id="KAA6399914.1"/>
    </source>
</evidence>
<protein>
    <submittedName>
        <fullName evidence="1">Uncharacterized protein</fullName>
    </submittedName>
</protein>
<sequence length="268" mass="31201">MLQDRCKKLGIDNTSLVQALNMLLTEGRIVSRMNGTSALLSVSDTAQDIKVENAICDFLREQGSKGSQIKELRRIFIKYTQDVAKMMDKMVKDQKVIKVSRNRVGYFILPECFEDEDVYYKEGKINSELISQVMMSILYSLKKIQRMTTLQIKDEISKPGDITVRLDEKHVQMSINALIYSRQIAYFDEETPDKKALYLQTIILGSQKRVQKKALVQQGNYFIFNVKFLRLFHNRMSFTQKQFMDIDSISKLFTINDFFIPIYSGYDK</sequence>
<reference evidence="1 2" key="1">
    <citation type="submission" date="2019-03" db="EMBL/GenBank/DDBJ databases">
        <title>Single cell metagenomics reveals metabolic interactions within the superorganism composed of flagellate Streblomastix strix and complex community of Bacteroidetes bacteria on its surface.</title>
        <authorList>
            <person name="Treitli S.C."/>
            <person name="Kolisko M."/>
            <person name="Husnik F."/>
            <person name="Keeling P."/>
            <person name="Hampl V."/>
        </authorList>
    </citation>
    <scope>NUCLEOTIDE SEQUENCE [LARGE SCALE GENOMIC DNA]</scope>
    <source>
        <strain evidence="1">ST1C</strain>
    </source>
</reference>
<name>A0A5J4WXV6_9EUKA</name>
<gene>
    <name evidence="1" type="ORF">EZS28_004558</name>
</gene>
<dbReference type="AlphaFoldDB" id="A0A5J4WXV6"/>
<dbReference type="Proteomes" id="UP000324800">
    <property type="component" value="Unassembled WGS sequence"/>
</dbReference>
<dbReference type="EMBL" id="SNRW01000656">
    <property type="protein sequence ID" value="KAA6399914.1"/>
    <property type="molecule type" value="Genomic_DNA"/>
</dbReference>
<organism evidence="1 2">
    <name type="scientific">Streblomastix strix</name>
    <dbReference type="NCBI Taxonomy" id="222440"/>
    <lineage>
        <taxon>Eukaryota</taxon>
        <taxon>Metamonada</taxon>
        <taxon>Preaxostyla</taxon>
        <taxon>Oxymonadida</taxon>
        <taxon>Streblomastigidae</taxon>
        <taxon>Streblomastix</taxon>
    </lineage>
</organism>
<evidence type="ECO:0000313" key="2">
    <source>
        <dbReference type="Proteomes" id="UP000324800"/>
    </source>
</evidence>
<accession>A0A5J4WXV6</accession>